<organism evidence="1 2">
    <name type="scientific">Caerostris extrusa</name>
    <name type="common">Bark spider</name>
    <name type="synonym">Caerostris bankana</name>
    <dbReference type="NCBI Taxonomy" id="172846"/>
    <lineage>
        <taxon>Eukaryota</taxon>
        <taxon>Metazoa</taxon>
        <taxon>Ecdysozoa</taxon>
        <taxon>Arthropoda</taxon>
        <taxon>Chelicerata</taxon>
        <taxon>Arachnida</taxon>
        <taxon>Araneae</taxon>
        <taxon>Araneomorphae</taxon>
        <taxon>Entelegynae</taxon>
        <taxon>Araneoidea</taxon>
        <taxon>Araneidae</taxon>
        <taxon>Caerostris</taxon>
    </lineage>
</organism>
<evidence type="ECO:0000313" key="1">
    <source>
        <dbReference type="EMBL" id="GIY25584.1"/>
    </source>
</evidence>
<dbReference type="AlphaFoldDB" id="A0AAV4RY08"/>
<keyword evidence="2" id="KW-1185">Reference proteome</keyword>
<dbReference type="InterPro" id="IPR000718">
    <property type="entry name" value="Peptidase_M13"/>
</dbReference>
<sequence>TNQCQPWACFLAELNHAFDLRALDPYFQFNWTTFPNYVLRQVQRKALCFMDRPTSGNTTTMMRAQPTLIEDLSDHQGIHLAFKAYLRYLHEEGDEEILPGLPFPMWSCFSSISLNNFAK</sequence>
<gene>
    <name evidence="1" type="primary">ECE1_1</name>
    <name evidence="1" type="ORF">CEXT_31401</name>
</gene>
<name>A0AAV4RY08_CAEEX</name>
<proteinExistence type="predicted"/>
<dbReference type="PROSITE" id="PS51885">
    <property type="entry name" value="NEPRILYSIN"/>
    <property type="match status" value="1"/>
</dbReference>
<dbReference type="GO" id="GO:0004222">
    <property type="term" value="F:metalloendopeptidase activity"/>
    <property type="evidence" value="ECO:0007669"/>
    <property type="project" value="InterPro"/>
</dbReference>
<dbReference type="GO" id="GO:0006508">
    <property type="term" value="P:proteolysis"/>
    <property type="evidence" value="ECO:0007669"/>
    <property type="project" value="InterPro"/>
</dbReference>
<dbReference type="Proteomes" id="UP001054945">
    <property type="component" value="Unassembled WGS sequence"/>
</dbReference>
<reference evidence="1 2" key="1">
    <citation type="submission" date="2021-06" db="EMBL/GenBank/DDBJ databases">
        <title>Caerostris extrusa draft genome.</title>
        <authorList>
            <person name="Kono N."/>
            <person name="Arakawa K."/>
        </authorList>
    </citation>
    <scope>NUCLEOTIDE SEQUENCE [LARGE SCALE GENOMIC DNA]</scope>
</reference>
<dbReference type="Gene3D" id="3.40.390.10">
    <property type="entry name" value="Collagenase (Catalytic Domain)"/>
    <property type="match status" value="1"/>
</dbReference>
<evidence type="ECO:0000313" key="2">
    <source>
        <dbReference type="Proteomes" id="UP001054945"/>
    </source>
</evidence>
<dbReference type="EMBL" id="BPLR01008561">
    <property type="protein sequence ID" value="GIY25584.1"/>
    <property type="molecule type" value="Genomic_DNA"/>
</dbReference>
<accession>A0AAV4RY08</accession>
<comment type="caution">
    <text evidence="1">The sequence shown here is derived from an EMBL/GenBank/DDBJ whole genome shotgun (WGS) entry which is preliminary data.</text>
</comment>
<feature type="non-terminal residue" evidence="1">
    <location>
        <position position="1"/>
    </location>
</feature>
<protein>
    <submittedName>
        <fullName evidence="1">Endothelin-converting enzyme 1</fullName>
    </submittedName>
</protein>
<dbReference type="InterPro" id="IPR024079">
    <property type="entry name" value="MetalloPept_cat_dom_sf"/>
</dbReference>